<dbReference type="EMBL" id="JBHTCA010000002">
    <property type="protein sequence ID" value="MFC7408071.1"/>
    <property type="molecule type" value="Genomic_DNA"/>
</dbReference>
<sequence>MIEDAAVVAMHERIAYSAWPERAPIVWPQGARIALWVAPNIEHYEYLPQVVRVRNPWPRVPHPDILGYGLRDYGNRVGVWRLMDVFDRFDLRCTVSLSMAVLDMYPDIAEAMLARRWEFMSHGLYNTRYHWGMSEDEERAAIDECQAIHRRHTGRDLPGWFSPAASNTLLTPDLVAEAGIAYLCDLYHDDQPTPIRVRRGELFSLPYSMEINDSIAWRRGMEGAAFAQKICDEFDTLYAEGGQVMNIAVHPFIMGQPHRIEHLARALEYILGHSGVWCATGSQIIDCYRQQTTATPTT</sequence>
<evidence type="ECO:0000259" key="1">
    <source>
        <dbReference type="Pfam" id="PF01522"/>
    </source>
</evidence>
<comment type="caution">
    <text evidence="2">The sequence shown here is derived from an EMBL/GenBank/DDBJ whole genome shotgun (WGS) entry which is preliminary data.</text>
</comment>
<dbReference type="PANTHER" id="PTHR43123:SF4">
    <property type="entry name" value="POLYSACCHARIDE DEACETYLASE"/>
    <property type="match status" value="1"/>
</dbReference>
<gene>
    <name evidence="2" type="ORF">ACFQPB_04300</name>
</gene>
<accession>A0ABW2QF13</accession>
<dbReference type="Gene3D" id="3.20.20.370">
    <property type="entry name" value="Glycoside hydrolase/deacetylase"/>
    <property type="match status" value="1"/>
</dbReference>
<dbReference type="Pfam" id="PF01522">
    <property type="entry name" value="Polysacc_deac_1"/>
    <property type="match status" value="1"/>
</dbReference>
<proteinExistence type="predicted"/>
<organism evidence="2 3">
    <name type="scientific">Hydrogenophaga atypica</name>
    <dbReference type="NCBI Taxonomy" id="249409"/>
    <lineage>
        <taxon>Bacteria</taxon>
        <taxon>Pseudomonadati</taxon>
        <taxon>Pseudomonadota</taxon>
        <taxon>Betaproteobacteria</taxon>
        <taxon>Burkholderiales</taxon>
        <taxon>Comamonadaceae</taxon>
        <taxon>Hydrogenophaga</taxon>
    </lineage>
</organism>
<dbReference type="RefSeq" id="WP_382201301.1">
    <property type="nucleotide sequence ID" value="NZ_JBHTCA010000002.1"/>
</dbReference>
<reference evidence="3" key="1">
    <citation type="journal article" date="2019" name="Int. J. Syst. Evol. Microbiol.">
        <title>The Global Catalogue of Microorganisms (GCM) 10K type strain sequencing project: providing services to taxonomists for standard genome sequencing and annotation.</title>
        <authorList>
            <consortium name="The Broad Institute Genomics Platform"/>
            <consortium name="The Broad Institute Genome Sequencing Center for Infectious Disease"/>
            <person name="Wu L."/>
            <person name="Ma J."/>
        </authorList>
    </citation>
    <scope>NUCLEOTIDE SEQUENCE [LARGE SCALE GENOMIC DNA]</scope>
    <source>
        <strain evidence="3">CGMCC 1.12371</strain>
    </source>
</reference>
<evidence type="ECO:0000313" key="3">
    <source>
        <dbReference type="Proteomes" id="UP001596501"/>
    </source>
</evidence>
<dbReference type="SUPFAM" id="SSF88713">
    <property type="entry name" value="Glycoside hydrolase/deacetylase"/>
    <property type="match status" value="1"/>
</dbReference>
<dbReference type="Proteomes" id="UP001596501">
    <property type="component" value="Unassembled WGS sequence"/>
</dbReference>
<name>A0ABW2QF13_9BURK</name>
<dbReference type="InterPro" id="IPR002509">
    <property type="entry name" value="NODB_dom"/>
</dbReference>
<feature type="domain" description="NodB homology" evidence="1">
    <location>
        <begin position="72"/>
        <end position="182"/>
    </location>
</feature>
<keyword evidence="3" id="KW-1185">Reference proteome</keyword>
<protein>
    <submittedName>
        <fullName evidence="2">Polysaccharide deacetylase family protein</fullName>
    </submittedName>
</protein>
<dbReference type="CDD" id="cd10979">
    <property type="entry name" value="CE4_PuuE_like"/>
    <property type="match status" value="1"/>
</dbReference>
<dbReference type="InterPro" id="IPR011330">
    <property type="entry name" value="Glyco_hydro/deAcase_b/a-brl"/>
</dbReference>
<dbReference type="PANTHER" id="PTHR43123">
    <property type="entry name" value="POLYSACCHARIDE DEACETYLASE-RELATED"/>
    <property type="match status" value="1"/>
</dbReference>
<evidence type="ECO:0000313" key="2">
    <source>
        <dbReference type="EMBL" id="MFC7408071.1"/>
    </source>
</evidence>